<dbReference type="Proteomes" id="UP001212326">
    <property type="component" value="Plasmid punmamed1"/>
</dbReference>
<sequence length="77" mass="8269">MNPGTYARLYGPPQLAPRRERSGVVVLAWALWVLSVASLAWLTFLVAVIALWGAAEGEAVGGFVLEFVLISGRGRVD</sequence>
<evidence type="ECO:0000313" key="3">
    <source>
        <dbReference type="Proteomes" id="UP001212326"/>
    </source>
</evidence>
<proteinExistence type="predicted"/>
<keyword evidence="1" id="KW-0812">Transmembrane</keyword>
<keyword evidence="1" id="KW-1133">Transmembrane helix</keyword>
<keyword evidence="3" id="KW-1185">Reference proteome</keyword>
<keyword evidence="2" id="KW-0614">Plasmid</keyword>
<geneLocation type="plasmid" evidence="2 3">
    <name>punmamed1</name>
</geneLocation>
<reference evidence="2 3" key="1">
    <citation type="submission" date="2022-12" db="EMBL/GenBank/DDBJ databases">
        <title>HUAS 2-6.</title>
        <authorList>
            <person name="Mo P."/>
        </authorList>
    </citation>
    <scope>NUCLEOTIDE SEQUENCE [LARGE SCALE GENOMIC DNA]</scope>
    <source>
        <strain evidence="2 3">HUAS 2-6</strain>
        <plasmid evidence="2 3">punmamed1</plasmid>
    </source>
</reference>
<feature type="transmembrane region" description="Helical" evidence="1">
    <location>
        <begin position="24"/>
        <end position="55"/>
    </location>
</feature>
<name>A0ABY7PIY8_9ACTN</name>
<organism evidence="2 3">
    <name type="scientific">Streptomyces camelliae</name>
    <dbReference type="NCBI Taxonomy" id="3004093"/>
    <lineage>
        <taxon>Bacteria</taxon>
        <taxon>Bacillati</taxon>
        <taxon>Actinomycetota</taxon>
        <taxon>Actinomycetes</taxon>
        <taxon>Kitasatosporales</taxon>
        <taxon>Streptomycetaceae</taxon>
        <taxon>Streptomyces</taxon>
    </lineage>
</organism>
<gene>
    <name evidence="2" type="ORF">O1G22_44275</name>
</gene>
<protein>
    <submittedName>
        <fullName evidence="2">Uncharacterized protein</fullName>
    </submittedName>
</protein>
<accession>A0ABY7PIY8</accession>
<keyword evidence="1" id="KW-0472">Membrane</keyword>
<dbReference type="EMBL" id="CP115301">
    <property type="protein sequence ID" value="WBO69754.1"/>
    <property type="molecule type" value="Genomic_DNA"/>
</dbReference>
<evidence type="ECO:0000256" key="1">
    <source>
        <dbReference type="SAM" id="Phobius"/>
    </source>
</evidence>
<dbReference type="RefSeq" id="WP_270086921.1">
    <property type="nucleotide sequence ID" value="NZ_CP115301.1"/>
</dbReference>
<evidence type="ECO:0000313" key="2">
    <source>
        <dbReference type="EMBL" id="WBO69754.1"/>
    </source>
</evidence>